<evidence type="ECO:0000313" key="1">
    <source>
        <dbReference type="EMBL" id="KNC22857.1"/>
    </source>
</evidence>
<keyword evidence="2" id="KW-1185">Reference proteome</keyword>
<name>A0A0L0BS37_LUCCU</name>
<sequence>MTKIGGCCSSGPQVTVQEISDDLAASPIPPSLCGKVLDWLCSKWDILDQVQRATLLTAIKLDVGESVLSIGDFNWFYDSGDLPDPFIASNLPRSCFSENISKHLDTSRLAKIGIRPLNAESWVSYIIPLTLGDAVMCGKVLKSIYRIWDYTGNRSRAVIYQKLQVACVPTNKGLQKPESTYTQEIKLFPDLPVIDQNLDLPTKWLSVIGMRVSVDMKYVLEALISHSLEWTNDDLLQYLHENAYALKKIDWKTLSEGQFFLPDNSNTRLRARDLFSPDNDLKSLGLPTIKLERFSFYSPEMKVLKCIGLRTFPKVSELFNDANIGLIDFYYPIYAHELAHNLAASHGAKHTFYMGAYIQSTLKNISSVQQAYLN</sequence>
<dbReference type="PANTHER" id="PTHR47839:SF1">
    <property type="entry name" value="DOMAIN PROTEIN, PUTATIVE (AFU_ORTHOLOGUE AFUA_6G04830)-RELATED"/>
    <property type="match status" value="1"/>
</dbReference>
<proteinExistence type="predicted"/>
<reference evidence="1 2" key="1">
    <citation type="journal article" date="2015" name="Nat. Commun.">
        <title>Lucilia cuprina genome unlocks parasitic fly biology to underpin future interventions.</title>
        <authorList>
            <person name="Anstead C.A."/>
            <person name="Korhonen P.K."/>
            <person name="Young N.D."/>
            <person name="Hall R.S."/>
            <person name="Jex A.R."/>
            <person name="Murali S.C."/>
            <person name="Hughes D.S."/>
            <person name="Lee S.F."/>
            <person name="Perry T."/>
            <person name="Stroehlein A.J."/>
            <person name="Ansell B.R."/>
            <person name="Breugelmans B."/>
            <person name="Hofmann A."/>
            <person name="Qu J."/>
            <person name="Dugan S."/>
            <person name="Lee S.L."/>
            <person name="Chao H."/>
            <person name="Dinh H."/>
            <person name="Han Y."/>
            <person name="Doddapaneni H.V."/>
            <person name="Worley K.C."/>
            <person name="Muzny D.M."/>
            <person name="Ioannidis P."/>
            <person name="Waterhouse R.M."/>
            <person name="Zdobnov E.M."/>
            <person name="James P.J."/>
            <person name="Bagnall N.H."/>
            <person name="Kotze A.C."/>
            <person name="Gibbs R.A."/>
            <person name="Richards S."/>
            <person name="Batterham P."/>
            <person name="Gasser R.B."/>
        </authorList>
    </citation>
    <scope>NUCLEOTIDE SEQUENCE [LARGE SCALE GENOMIC DNA]</scope>
    <source>
        <strain evidence="1 2">LS</strain>
        <tissue evidence="1">Full body</tissue>
    </source>
</reference>
<dbReference type="Pfam" id="PF12449">
    <property type="entry name" value="DUF3684"/>
    <property type="match status" value="1"/>
</dbReference>
<dbReference type="Proteomes" id="UP000037069">
    <property type="component" value="Unassembled WGS sequence"/>
</dbReference>
<gene>
    <name evidence="1" type="ORF">FF38_03268</name>
</gene>
<accession>A0A0L0BS37</accession>
<organism evidence="1 2">
    <name type="scientific">Lucilia cuprina</name>
    <name type="common">Green bottle fly</name>
    <name type="synonym">Australian sheep blowfly</name>
    <dbReference type="NCBI Taxonomy" id="7375"/>
    <lineage>
        <taxon>Eukaryota</taxon>
        <taxon>Metazoa</taxon>
        <taxon>Ecdysozoa</taxon>
        <taxon>Arthropoda</taxon>
        <taxon>Hexapoda</taxon>
        <taxon>Insecta</taxon>
        <taxon>Pterygota</taxon>
        <taxon>Neoptera</taxon>
        <taxon>Endopterygota</taxon>
        <taxon>Diptera</taxon>
        <taxon>Brachycera</taxon>
        <taxon>Muscomorpha</taxon>
        <taxon>Oestroidea</taxon>
        <taxon>Calliphoridae</taxon>
        <taxon>Luciliinae</taxon>
        <taxon>Lucilia</taxon>
    </lineage>
</organism>
<dbReference type="AlphaFoldDB" id="A0A0L0BS37"/>
<dbReference type="STRING" id="7375.A0A0L0BS37"/>
<dbReference type="InterPro" id="IPR022155">
    <property type="entry name" value="DUF3684"/>
</dbReference>
<dbReference type="EMBL" id="JRES01001452">
    <property type="protein sequence ID" value="KNC22857.1"/>
    <property type="molecule type" value="Genomic_DNA"/>
</dbReference>
<comment type="caution">
    <text evidence="1">The sequence shown here is derived from an EMBL/GenBank/DDBJ whole genome shotgun (WGS) entry which is preliminary data.</text>
</comment>
<dbReference type="PANTHER" id="PTHR47839">
    <property type="entry name" value="DOMAIN PROTEIN, PUTATIVE (AFU_ORTHOLOGUE AFUA_6G04830)-RELATED"/>
    <property type="match status" value="1"/>
</dbReference>
<protein>
    <submittedName>
        <fullName evidence="1">Uncharacterized protein</fullName>
    </submittedName>
</protein>
<evidence type="ECO:0000313" key="2">
    <source>
        <dbReference type="Proteomes" id="UP000037069"/>
    </source>
</evidence>